<proteinExistence type="predicted"/>
<dbReference type="InterPro" id="IPR025145">
    <property type="entry name" value="DUF4087"/>
</dbReference>
<evidence type="ECO:0008006" key="3">
    <source>
        <dbReference type="Google" id="ProtNLM"/>
    </source>
</evidence>
<dbReference type="Pfam" id="PF13316">
    <property type="entry name" value="DUF4087"/>
    <property type="match status" value="1"/>
</dbReference>
<protein>
    <recommendedName>
        <fullName evidence="3">DUF4087 domain-containing protein</fullName>
    </recommendedName>
</protein>
<evidence type="ECO:0000313" key="1">
    <source>
        <dbReference type="EMBL" id="KJH70295.1"/>
    </source>
</evidence>
<reference evidence="1 2" key="1">
    <citation type="submission" date="2015-02" db="EMBL/GenBank/DDBJ databases">
        <title>Draft genome of a novel marine cyanobacterium (Chroococcales) isolated from South Atlantic Ocean.</title>
        <authorList>
            <person name="Rigonato J."/>
            <person name="Alvarenga D.O."/>
            <person name="Branco L.H."/>
            <person name="Varani A.M."/>
            <person name="Brandini F.P."/>
            <person name="Fiore M.F."/>
        </authorList>
    </citation>
    <scope>NUCLEOTIDE SEQUENCE [LARGE SCALE GENOMIC DNA]</scope>
    <source>
        <strain evidence="1 2">CENA595</strain>
    </source>
</reference>
<keyword evidence="2" id="KW-1185">Reference proteome</keyword>
<name>A0A0D8ZNH4_9CYAN</name>
<comment type="caution">
    <text evidence="1">The sequence shown here is derived from an EMBL/GenBank/DDBJ whole genome shotgun (WGS) entry which is preliminary data.</text>
</comment>
<organism evidence="1 2">
    <name type="scientific">Aliterella atlantica CENA595</name>
    <dbReference type="NCBI Taxonomy" id="1618023"/>
    <lineage>
        <taxon>Bacteria</taxon>
        <taxon>Bacillati</taxon>
        <taxon>Cyanobacteriota</taxon>
        <taxon>Cyanophyceae</taxon>
        <taxon>Chroococcidiopsidales</taxon>
        <taxon>Aliterellaceae</taxon>
        <taxon>Aliterella</taxon>
    </lineage>
</organism>
<sequence>MVVKYLLLVVVTFIVVQIATNVPALSASKRLETRCGWYVNPTPANAWLFDRHGRWTIGLQGGYQAEGSRPDFTPQQWVETNQHYGYGCACMRVRVNHQTRKILEIKSAYAKPLKACRQDRSLKEPI</sequence>
<dbReference type="Proteomes" id="UP000032452">
    <property type="component" value="Unassembled WGS sequence"/>
</dbReference>
<gene>
    <name evidence="1" type="ORF">UH38_18935</name>
</gene>
<dbReference type="STRING" id="1618023.UH38_18935"/>
<dbReference type="AlphaFoldDB" id="A0A0D8ZNH4"/>
<accession>A0A0D8ZNH4</accession>
<dbReference type="EMBL" id="JYON01000025">
    <property type="protein sequence ID" value="KJH70295.1"/>
    <property type="molecule type" value="Genomic_DNA"/>
</dbReference>
<evidence type="ECO:0000313" key="2">
    <source>
        <dbReference type="Proteomes" id="UP000032452"/>
    </source>
</evidence>